<reference evidence="3" key="1">
    <citation type="submission" date="2016-10" db="EMBL/GenBank/DDBJ databases">
        <authorList>
            <person name="Wibberg D."/>
        </authorList>
    </citation>
    <scope>NUCLEOTIDE SEQUENCE [LARGE SCALE GENOMIC DNA]</scope>
</reference>
<feature type="domain" description="HicB-like antitoxin of toxin-antitoxin system" evidence="1">
    <location>
        <begin position="6"/>
        <end position="126"/>
    </location>
</feature>
<dbReference type="InterPro" id="IPR010985">
    <property type="entry name" value="Ribbon_hlx_hlx"/>
</dbReference>
<protein>
    <submittedName>
        <fullName evidence="2">Ribbon-helix-helix protein, copG family</fullName>
    </submittedName>
</protein>
<dbReference type="InterPro" id="IPR035069">
    <property type="entry name" value="TTHA1013/TTHA0281-like"/>
</dbReference>
<dbReference type="Proteomes" id="UP000187891">
    <property type="component" value="Unassembled WGS sequence"/>
</dbReference>
<organism evidence="2 3">
    <name type="scientific">Agrobacterium rosae</name>
    <dbReference type="NCBI Taxonomy" id="1972867"/>
    <lineage>
        <taxon>Bacteria</taxon>
        <taxon>Pseudomonadati</taxon>
        <taxon>Pseudomonadota</taxon>
        <taxon>Alphaproteobacteria</taxon>
        <taxon>Hyphomicrobiales</taxon>
        <taxon>Rhizobiaceae</taxon>
        <taxon>Rhizobium/Agrobacterium group</taxon>
        <taxon>Agrobacterium</taxon>
    </lineage>
</organism>
<gene>
    <name evidence="2" type="ORF">DSM25559_3404</name>
</gene>
<dbReference type="STRING" id="1907666.DSM25559_3404"/>
<evidence type="ECO:0000259" key="1">
    <source>
        <dbReference type="Pfam" id="PF15919"/>
    </source>
</evidence>
<name>A0A1R3U1L5_9HYPH</name>
<evidence type="ECO:0000313" key="2">
    <source>
        <dbReference type="EMBL" id="SCX29707.1"/>
    </source>
</evidence>
<proteinExistence type="predicted"/>
<dbReference type="Gene3D" id="1.10.1220.10">
    <property type="entry name" value="Met repressor-like"/>
    <property type="match status" value="1"/>
</dbReference>
<dbReference type="Gene3D" id="3.30.160.250">
    <property type="match status" value="1"/>
</dbReference>
<dbReference type="InterPro" id="IPR031807">
    <property type="entry name" value="HicB-like"/>
</dbReference>
<dbReference type="Pfam" id="PF15919">
    <property type="entry name" value="HicB_lk_antitox"/>
    <property type="match status" value="1"/>
</dbReference>
<dbReference type="SUPFAM" id="SSF47598">
    <property type="entry name" value="Ribbon-helix-helix"/>
    <property type="match status" value="1"/>
</dbReference>
<dbReference type="InterPro" id="IPR013321">
    <property type="entry name" value="Arc_rbn_hlx_hlx"/>
</dbReference>
<sequence length="135" mass="14511">MIMRNYIGLIHKDADSDFGVSFPDFAGVITAGCDLDDARSMAEEALALHVEGMMEDGEVIPEPSSLDTIMADPENRDAVAILVSLRTESKKAVRLNITLPEDVLKDIDAYAQAHGLTRSGFLARAAKHEISAAAP</sequence>
<accession>A0A1R3U1L5</accession>
<dbReference type="GO" id="GO:0006355">
    <property type="term" value="P:regulation of DNA-templated transcription"/>
    <property type="evidence" value="ECO:0007669"/>
    <property type="project" value="InterPro"/>
</dbReference>
<dbReference type="SUPFAM" id="SSF143100">
    <property type="entry name" value="TTHA1013/TTHA0281-like"/>
    <property type="match status" value="1"/>
</dbReference>
<dbReference type="AlphaFoldDB" id="A0A1R3U1L5"/>
<dbReference type="EMBL" id="FMUE01000008">
    <property type="protein sequence ID" value="SCX29707.1"/>
    <property type="molecule type" value="Genomic_DNA"/>
</dbReference>
<evidence type="ECO:0000313" key="3">
    <source>
        <dbReference type="Proteomes" id="UP000187891"/>
    </source>
</evidence>